<feature type="region of interest" description="Disordered" evidence="1">
    <location>
        <begin position="1"/>
        <end position="27"/>
    </location>
</feature>
<dbReference type="RefSeq" id="WP_332613689.1">
    <property type="nucleotide sequence ID" value="NZ_JAXGFP010000001.1"/>
</dbReference>
<name>A0ABU7YTU9_9GAMM</name>
<dbReference type="EMBL" id="JAXGFP010000001">
    <property type="protein sequence ID" value="MEG3182498.1"/>
    <property type="molecule type" value="Genomic_DNA"/>
</dbReference>
<evidence type="ECO:0000313" key="3">
    <source>
        <dbReference type="Proteomes" id="UP001355056"/>
    </source>
</evidence>
<evidence type="ECO:0000313" key="2">
    <source>
        <dbReference type="EMBL" id="MEG3182498.1"/>
    </source>
</evidence>
<sequence length="145" mass="16368">MAAEAPMTPAPDAGGGRLGRCEKPSQFPRRWAEAMEGHLPSQVLRPLRDARDRRLSKTNRLAALDSARFALSVRERNWRATDNSLDEMQEKRGVEYVDPSDPAQAAAFVERIDLKALSKSRRIEVAIEVAKLEIERLDKELYRGP</sequence>
<keyword evidence="3" id="KW-1185">Reference proteome</keyword>
<comment type="caution">
    <text evidence="2">The sequence shown here is derived from an EMBL/GenBank/DDBJ whole genome shotgun (WGS) entry which is preliminary data.</text>
</comment>
<proteinExistence type="predicted"/>
<organism evidence="2 3">
    <name type="scientific">Novilysobacter erysipheiresistens</name>
    <dbReference type="NCBI Taxonomy" id="1749332"/>
    <lineage>
        <taxon>Bacteria</taxon>
        <taxon>Pseudomonadati</taxon>
        <taxon>Pseudomonadota</taxon>
        <taxon>Gammaproteobacteria</taxon>
        <taxon>Lysobacterales</taxon>
        <taxon>Lysobacteraceae</taxon>
        <taxon>Novilysobacter</taxon>
    </lineage>
</organism>
<reference evidence="2 3" key="1">
    <citation type="journal article" date="2016" name="Int. J. Syst. Evol. Microbiol.">
        <title>Lysobacter erysipheiresistens sp. nov., an antagonist of powdery mildew, isolated from tobacco-cultivated soil.</title>
        <authorList>
            <person name="Xie B."/>
            <person name="Li T."/>
            <person name="Lin X."/>
            <person name="Wang C.J."/>
            <person name="Chen Y.J."/>
            <person name="Liu W.J."/>
            <person name="Zhao Z.W."/>
        </authorList>
    </citation>
    <scope>NUCLEOTIDE SEQUENCE [LARGE SCALE GENOMIC DNA]</scope>
    <source>
        <strain evidence="2 3">RS-LYSO-3</strain>
    </source>
</reference>
<accession>A0ABU7YTU9</accession>
<protein>
    <submittedName>
        <fullName evidence="2">Uncharacterized protein</fullName>
    </submittedName>
</protein>
<evidence type="ECO:0000256" key="1">
    <source>
        <dbReference type="SAM" id="MobiDB-lite"/>
    </source>
</evidence>
<gene>
    <name evidence="2" type="ORF">SNE34_00525</name>
</gene>
<dbReference type="Proteomes" id="UP001355056">
    <property type="component" value="Unassembled WGS sequence"/>
</dbReference>